<evidence type="ECO:0000313" key="2">
    <source>
        <dbReference type="EMBL" id="EGQ22125.1"/>
    </source>
</evidence>
<dbReference type="AlphaFoldDB" id="F9DF99"/>
<accession>F9DF99</accession>
<feature type="transmembrane region" description="Helical" evidence="1">
    <location>
        <begin position="12"/>
        <end position="29"/>
    </location>
</feature>
<keyword evidence="1" id="KW-0812">Transmembrane</keyword>
<dbReference type="EMBL" id="AFPY01000014">
    <property type="protein sequence ID" value="EGQ22125.1"/>
    <property type="molecule type" value="Genomic_DNA"/>
</dbReference>
<organism evidence="2 3">
    <name type="scientific">Prevotella pallens ATCC 700821</name>
    <dbReference type="NCBI Taxonomy" id="997353"/>
    <lineage>
        <taxon>Bacteria</taxon>
        <taxon>Pseudomonadati</taxon>
        <taxon>Bacteroidota</taxon>
        <taxon>Bacteroidia</taxon>
        <taxon>Bacteroidales</taxon>
        <taxon>Prevotellaceae</taxon>
        <taxon>Prevotella</taxon>
    </lineage>
</organism>
<evidence type="ECO:0000313" key="3">
    <source>
        <dbReference type="Proteomes" id="UP000004123"/>
    </source>
</evidence>
<evidence type="ECO:0000256" key="1">
    <source>
        <dbReference type="SAM" id="Phobius"/>
    </source>
</evidence>
<comment type="caution">
    <text evidence="2">The sequence shown here is derived from an EMBL/GenBank/DDBJ whole genome shotgun (WGS) entry which is preliminary data.</text>
</comment>
<keyword evidence="1" id="KW-0472">Membrane</keyword>
<dbReference type="HOGENOM" id="CLU_3203619_0_0_10"/>
<keyword evidence="1" id="KW-1133">Transmembrane helix</keyword>
<sequence>MVLNQPERSSKYAYMLTAFLQFHVVNPIWCLDYNMYSSYHYGIVF</sequence>
<gene>
    <name evidence="2" type="ORF">HMPREF9144_0339</name>
</gene>
<dbReference type="Proteomes" id="UP000004123">
    <property type="component" value="Unassembled WGS sequence"/>
</dbReference>
<proteinExistence type="predicted"/>
<protein>
    <submittedName>
        <fullName evidence="2">Prophage Lp2 protein 1</fullName>
    </submittedName>
</protein>
<name>F9DF99_9BACT</name>
<reference evidence="2 3" key="1">
    <citation type="submission" date="2011-04" db="EMBL/GenBank/DDBJ databases">
        <authorList>
            <person name="Muzny D."/>
            <person name="Qin X."/>
            <person name="Deng J."/>
            <person name="Jiang H."/>
            <person name="Liu Y."/>
            <person name="Qu J."/>
            <person name="Song X.-Z."/>
            <person name="Zhang L."/>
            <person name="Thornton R."/>
            <person name="Coyle M."/>
            <person name="Francisco L."/>
            <person name="Jackson L."/>
            <person name="Javaid M."/>
            <person name="Korchina V."/>
            <person name="Kovar C."/>
            <person name="Mata R."/>
            <person name="Mathew T."/>
            <person name="Ngo R."/>
            <person name="Nguyen L."/>
            <person name="Nguyen N."/>
            <person name="Okwuonu G."/>
            <person name="Ongeri F."/>
            <person name="Pham C."/>
            <person name="Simmons D."/>
            <person name="Wilczek-Boney K."/>
            <person name="Hale W."/>
            <person name="Jakkamsetti A."/>
            <person name="Pham P."/>
            <person name="Ruth R."/>
            <person name="San Lucas F."/>
            <person name="Warren J."/>
            <person name="Zhang J."/>
            <person name="Zhao Z."/>
            <person name="Zhou C."/>
            <person name="Zhu D."/>
            <person name="Lee S."/>
            <person name="Bess C."/>
            <person name="Blankenburg K."/>
            <person name="Forbes L."/>
            <person name="Fu Q."/>
            <person name="Gubbala S."/>
            <person name="Hirani K."/>
            <person name="Jayaseelan J.C."/>
            <person name="Lara F."/>
            <person name="Munidasa M."/>
            <person name="Palculict T."/>
            <person name="Patil S."/>
            <person name="Pu L.-L."/>
            <person name="Saada N."/>
            <person name="Tang L."/>
            <person name="Weissenberger G."/>
            <person name="Zhu Y."/>
            <person name="Hemphill L."/>
            <person name="Shang Y."/>
            <person name="Youmans B."/>
            <person name="Ayvaz T."/>
            <person name="Ross M."/>
            <person name="Santibanez J."/>
            <person name="Aqrawi P."/>
            <person name="Gross S."/>
            <person name="Joshi V."/>
            <person name="Fowler G."/>
            <person name="Nazareth L."/>
            <person name="Reid J."/>
            <person name="Worley K."/>
            <person name="Petrosino J."/>
            <person name="Highlander S."/>
            <person name="Gibbs R."/>
        </authorList>
    </citation>
    <scope>NUCLEOTIDE SEQUENCE [LARGE SCALE GENOMIC DNA]</scope>
    <source>
        <strain evidence="2 3">ATCC 700821</strain>
    </source>
</reference>
<dbReference type="STRING" id="997353.HMPREF9144_0339"/>